<organism evidence="3 4">
    <name type="scientific">Cupriavidus metallidurans</name>
    <dbReference type="NCBI Taxonomy" id="119219"/>
    <lineage>
        <taxon>Bacteria</taxon>
        <taxon>Pseudomonadati</taxon>
        <taxon>Pseudomonadota</taxon>
        <taxon>Betaproteobacteria</taxon>
        <taxon>Burkholderiales</taxon>
        <taxon>Burkholderiaceae</taxon>
        <taxon>Cupriavidus</taxon>
    </lineage>
</organism>
<gene>
    <name evidence="3" type="ORF">DDF84_030465</name>
</gene>
<evidence type="ECO:0000256" key="1">
    <source>
        <dbReference type="SAM" id="MobiDB-lite"/>
    </source>
</evidence>
<protein>
    <submittedName>
        <fullName evidence="3">Uncharacterized protein</fullName>
    </submittedName>
</protein>
<dbReference type="Proteomes" id="UP000253772">
    <property type="component" value="Chromosome c2"/>
</dbReference>
<reference evidence="3 4" key="1">
    <citation type="submission" date="2019-03" db="EMBL/GenBank/DDBJ databases">
        <title>Comparative insights into the high quality Complete genome sequence of highly metal resistant Cupriavidus metallidurans strain BS1 isolated from a gold-copper mine.</title>
        <authorList>
            <person name="Mazhar H.S."/>
            <person name="Rensing C."/>
        </authorList>
    </citation>
    <scope>NUCLEOTIDE SEQUENCE [LARGE SCALE GENOMIC DNA]</scope>
    <source>
        <strain evidence="3 4">BS1</strain>
    </source>
</reference>
<accession>A0A482J148</accession>
<dbReference type="OrthoDB" id="5444556at2"/>
<feature type="compositionally biased region" description="Polar residues" evidence="1">
    <location>
        <begin position="175"/>
        <end position="191"/>
    </location>
</feature>
<dbReference type="RefSeq" id="WP_017513796.1">
    <property type="nucleotide sequence ID" value="NZ_CP037901.1"/>
</dbReference>
<evidence type="ECO:0000256" key="2">
    <source>
        <dbReference type="SAM" id="SignalP"/>
    </source>
</evidence>
<feature type="signal peptide" evidence="2">
    <location>
        <begin position="1"/>
        <end position="20"/>
    </location>
</feature>
<name>A0A482J148_9BURK</name>
<dbReference type="AlphaFoldDB" id="A0A482J148"/>
<feature type="region of interest" description="Disordered" evidence="1">
    <location>
        <begin position="171"/>
        <end position="191"/>
    </location>
</feature>
<keyword evidence="2" id="KW-0732">Signal</keyword>
<proteinExistence type="predicted"/>
<feature type="chain" id="PRO_5019710980" evidence="2">
    <location>
        <begin position="21"/>
        <end position="357"/>
    </location>
</feature>
<evidence type="ECO:0000313" key="4">
    <source>
        <dbReference type="Proteomes" id="UP000253772"/>
    </source>
</evidence>
<evidence type="ECO:0000313" key="3">
    <source>
        <dbReference type="EMBL" id="QBP13866.1"/>
    </source>
</evidence>
<dbReference type="EMBL" id="CP037901">
    <property type="protein sequence ID" value="QBP13866.1"/>
    <property type="molecule type" value="Genomic_DNA"/>
</dbReference>
<sequence>MQVIRNLWWLLVLATSLASAQVVTSKGMATVKYDGSLFSSKASAEDKQRAFQTAEVNAIERYYAESGESQAENFDSIRDKVAANLDKFVLGATLISDEDKKDAQQYSVVVRVDINVAKLRNAVKGGAPVAMAADGQKSPLTFVFVARQQDSVKSYDPRVYKRADIKESATEKSSRSGYAANTSVSMETGGSRTRKADEIKWKLVPSGNLNTIFTGVFAQSGFQVVEAGYVEPTSGGHLRISVLENDFQTGNDLQPATMREAVLGLQTAQVPYLALGTLDIGMQDTDPVTGLTRIYVTVTAKLIDVTTRFPRTVSSVGPVQFSGTGPDASVAQTNALKRAADSAARELAAQLNNAKVR</sequence>